<dbReference type="SMART" id="SM01021">
    <property type="entry name" value="Bac_rhodopsin"/>
    <property type="match status" value="1"/>
</dbReference>
<dbReference type="CDD" id="cd15239">
    <property type="entry name" value="7tm_YRO2_fungal-like"/>
    <property type="match status" value="1"/>
</dbReference>
<dbReference type="Gene3D" id="1.20.1070.10">
    <property type="entry name" value="Rhodopsin 7-helix transmembrane proteins"/>
    <property type="match status" value="1"/>
</dbReference>
<keyword evidence="5 6" id="KW-0472">Membrane</keyword>
<organism evidence="7 8">
    <name type="scientific">Coniella lustricola</name>
    <dbReference type="NCBI Taxonomy" id="2025994"/>
    <lineage>
        <taxon>Eukaryota</taxon>
        <taxon>Fungi</taxon>
        <taxon>Dikarya</taxon>
        <taxon>Ascomycota</taxon>
        <taxon>Pezizomycotina</taxon>
        <taxon>Sordariomycetes</taxon>
        <taxon>Sordariomycetidae</taxon>
        <taxon>Diaporthales</taxon>
        <taxon>Schizoparmaceae</taxon>
        <taxon>Coniella</taxon>
    </lineage>
</organism>
<dbReference type="AlphaFoldDB" id="A0A2T3A8A2"/>
<dbReference type="InterPro" id="IPR043476">
    <property type="entry name" value="Yro2-like_7TM"/>
</dbReference>
<keyword evidence="8" id="KW-1185">Reference proteome</keyword>
<dbReference type="Proteomes" id="UP000241462">
    <property type="component" value="Unassembled WGS sequence"/>
</dbReference>
<protein>
    <submittedName>
        <fullName evidence="7">Uncharacterized protein</fullName>
    </submittedName>
</protein>
<reference evidence="7 8" key="1">
    <citation type="journal article" date="2018" name="Mycol. Prog.">
        <title>Coniella lustricola, a new species from submerged detritus.</title>
        <authorList>
            <person name="Raudabaugh D.B."/>
            <person name="Iturriaga T."/>
            <person name="Carver A."/>
            <person name="Mondo S."/>
            <person name="Pangilinan J."/>
            <person name="Lipzen A."/>
            <person name="He G."/>
            <person name="Amirebrahimi M."/>
            <person name="Grigoriev I.V."/>
            <person name="Miller A.N."/>
        </authorList>
    </citation>
    <scope>NUCLEOTIDE SEQUENCE [LARGE SCALE GENOMIC DNA]</scope>
    <source>
        <strain evidence="7 8">B22-T-1</strain>
    </source>
</reference>
<dbReference type="GO" id="GO:0005886">
    <property type="term" value="C:plasma membrane"/>
    <property type="evidence" value="ECO:0007669"/>
    <property type="project" value="TreeGrafter"/>
</dbReference>
<sequence>FAVLSAIKKGERIFHYIFTITLLVGTIAYFAMASDLAWNVINQVNYANNGSRQIFFAKYVYWCVSFPAVVLALGLISGVSWATIFYGIFLAWTWILSYLFSAYTTSNYKWGFFAFGTFAWLLLAYETIFMSRRSIAARDLGNGVGMHHLGLSSWVNFLWLNYVIAYGISDGGNVIGVTPGFIYFGILDLLLVPIVAAAFMFLARRWDYGRMNIAFTQHGRVSYAPGNFPEKHTNSAPVGAPADGPVSDAPVAAPTVV</sequence>
<feature type="transmembrane region" description="Helical" evidence="6">
    <location>
        <begin position="83"/>
        <end position="104"/>
    </location>
</feature>
<evidence type="ECO:0000256" key="1">
    <source>
        <dbReference type="ARBA" id="ARBA00004141"/>
    </source>
</evidence>
<keyword evidence="3 6" id="KW-0812">Transmembrane</keyword>
<evidence type="ECO:0000256" key="2">
    <source>
        <dbReference type="ARBA" id="ARBA00008130"/>
    </source>
</evidence>
<dbReference type="InParanoid" id="A0A2T3A8A2"/>
<evidence type="ECO:0000313" key="7">
    <source>
        <dbReference type="EMBL" id="PSR85629.1"/>
    </source>
</evidence>
<comment type="similarity">
    <text evidence="2">Belongs to the archaeal/bacterial/fungal opsin family.</text>
</comment>
<dbReference type="PANTHER" id="PTHR28286:SF1">
    <property type="entry name" value="30 KDA HEAT SHOCK PROTEIN-RELATED"/>
    <property type="match status" value="1"/>
</dbReference>
<feature type="transmembrane region" description="Helical" evidence="6">
    <location>
        <begin position="149"/>
        <end position="169"/>
    </location>
</feature>
<dbReference type="EMBL" id="KZ678440">
    <property type="protein sequence ID" value="PSR85629.1"/>
    <property type="molecule type" value="Genomic_DNA"/>
</dbReference>
<feature type="transmembrane region" description="Helical" evidence="6">
    <location>
        <begin position="13"/>
        <end position="32"/>
    </location>
</feature>
<feature type="non-terminal residue" evidence="7">
    <location>
        <position position="1"/>
    </location>
</feature>
<evidence type="ECO:0000256" key="6">
    <source>
        <dbReference type="SAM" id="Phobius"/>
    </source>
</evidence>
<dbReference type="OrthoDB" id="536545at2759"/>
<proteinExistence type="inferred from homology"/>
<dbReference type="SUPFAM" id="SSF81321">
    <property type="entry name" value="Family A G protein-coupled receptor-like"/>
    <property type="match status" value="1"/>
</dbReference>
<evidence type="ECO:0000256" key="3">
    <source>
        <dbReference type="ARBA" id="ARBA00022692"/>
    </source>
</evidence>
<feature type="transmembrane region" description="Helical" evidence="6">
    <location>
        <begin position="59"/>
        <end position="76"/>
    </location>
</feature>
<keyword evidence="4 6" id="KW-1133">Transmembrane helix</keyword>
<dbReference type="PRINTS" id="PR00251">
    <property type="entry name" value="BACTRLOPSIN"/>
</dbReference>
<dbReference type="PANTHER" id="PTHR28286">
    <property type="match status" value="1"/>
</dbReference>
<dbReference type="GO" id="GO:0005783">
    <property type="term" value="C:endoplasmic reticulum"/>
    <property type="evidence" value="ECO:0007669"/>
    <property type="project" value="TreeGrafter"/>
</dbReference>
<evidence type="ECO:0000313" key="8">
    <source>
        <dbReference type="Proteomes" id="UP000241462"/>
    </source>
</evidence>
<feature type="transmembrane region" description="Helical" evidence="6">
    <location>
        <begin position="110"/>
        <end position="128"/>
    </location>
</feature>
<gene>
    <name evidence="7" type="ORF">BD289DRAFT_368247</name>
</gene>
<dbReference type="InterPro" id="IPR001425">
    <property type="entry name" value="Arc/bac/fun_rhodopsins"/>
</dbReference>
<name>A0A2T3A8A2_9PEZI</name>
<feature type="transmembrane region" description="Helical" evidence="6">
    <location>
        <begin position="181"/>
        <end position="203"/>
    </location>
</feature>
<comment type="subcellular location">
    <subcellularLocation>
        <location evidence="1">Membrane</location>
        <topology evidence="1">Multi-pass membrane protein</topology>
    </subcellularLocation>
</comment>
<evidence type="ECO:0000256" key="4">
    <source>
        <dbReference type="ARBA" id="ARBA00022989"/>
    </source>
</evidence>
<accession>A0A2T3A8A2</accession>
<evidence type="ECO:0000256" key="5">
    <source>
        <dbReference type="ARBA" id="ARBA00023136"/>
    </source>
</evidence>